<organism evidence="2 3">
    <name type="scientific">Neorhizobium galegae bv. officinalis</name>
    <dbReference type="NCBI Taxonomy" id="323656"/>
    <lineage>
        <taxon>Bacteria</taxon>
        <taxon>Pseudomonadati</taxon>
        <taxon>Pseudomonadota</taxon>
        <taxon>Alphaproteobacteria</taxon>
        <taxon>Hyphomicrobiales</taxon>
        <taxon>Rhizobiaceae</taxon>
        <taxon>Rhizobium/Agrobacterium group</taxon>
        <taxon>Neorhizobium</taxon>
    </lineage>
</organism>
<sequence>MTEQSYLDPQVISLLVACILCVIILAIAAAVVWAMLSGRIDLSHLLSESSSAHPGPAPANPPKASLSRFQFLVFTFVIAGLYLVLSLETGTLIEIPNGVLILLGISGATYAAGKAMGDKKPPAAP</sequence>
<evidence type="ECO:0000256" key="1">
    <source>
        <dbReference type="SAM" id="Phobius"/>
    </source>
</evidence>
<accession>A0A0T7GHG4</accession>
<name>A0A0T7GHG4_NEOGA</name>
<protein>
    <submittedName>
        <fullName evidence="2">Uncharacterized protein</fullName>
    </submittedName>
</protein>
<dbReference type="AlphaFoldDB" id="A0A0T7GHG4"/>
<keyword evidence="1" id="KW-0472">Membrane</keyword>
<evidence type="ECO:0000313" key="3">
    <source>
        <dbReference type="Proteomes" id="UP000039660"/>
    </source>
</evidence>
<keyword evidence="1" id="KW-0812">Transmembrane</keyword>
<feature type="transmembrane region" description="Helical" evidence="1">
    <location>
        <begin position="93"/>
        <end position="112"/>
    </location>
</feature>
<feature type="transmembrane region" description="Helical" evidence="1">
    <location>
        <begin position="69"/>
        <end position="87"/>
    </location>
</feature>
<dbReference type="EMBL" id="CCRK01000003">
    <property type="protein sequence ID" value="CDZ46712.1"/>
    <property type="molecule type" value="Genomic_DNA"/>
</dbReference>
<dbReference type="Proteomes" id="UP000039660">
    <property type="component" value="Unassembled WGS sequence"/>
</dbReference>
<reference evidence="2 3" key="1">
    <citation type="submission" date="2014-08" db="EMBL/GenBank/DDBJ databases">
        <authorList>
            <person name="Chen Y.-H."/>
        </authorList>
    </citation>
    <scope>NUCLEOTIDE SEQUENCE [LARGE SCALE GENOMIC DNA]</scope>
</reference>
<feature type="transmembrane region" description="Helical" evidence="1">
    <location>
        <begin position="12"/>
        <end position="36"/>
    </location>
</feature>
<proteinExistence type="predicted"/>
<keyword evidence="1" id="KW-1133">Transmembrane helix</keyword>
<dbReference type="RefSeq" id="WP_052751691.1">
    <property type="nucleotide sequence ID" value="NZ_CCRK01000003.1"/>
</dbReference>
<evidence type="ECO:0000313" key="2">
    <source>
        <dbReference type="EMBL" id="CDZ46712.1"/>
    </source>
</evidence>
<gene>
    <name evidence="2" type="ORF">NGAL_HAMBI1189_15430</name>
</gene>